<sequence>MAHIKISSHDKLHLHSIIRKDASFCSITTQKKRSISRTDNERMYFSPARNRIQNAR</sequence>
<evidence type="ECO:0000313" key="2">
    <source>
        <dbReference type="Proteomes" id="UP000215914"/>
    </source>
</evidence>
<name>A0A9K3HK93_HELAN</name>
<dbReference type="AlphaFoldDB" id="A0A9K3HK93"/>
<comment type="caution">
    <text evidence="1">The sequence shown here is derived from an EMBL/GenBank/DDBJ whole genome shotgun (WGS) entry which is preliminary data.</text>
</comment>
<evidence type="ECO:0000313" key="1">
    <source>
        <dbReference type="EMBL" id="KAF5779816.1"/>
    </source>
</evidence>
<dbReference type="Gramene" id="mRNA:HanXRQr2_Chr12g0563941">
    <property type="protein sequence ID" value="CDS:HanXRQr2_Chr12g0563941.1"/>
    <property type="gene ID" value="HanXRQr2_Chr12g0563941"/>
</dbReference>
<reference evidence="1" key="2">
    <citation type="submission" date="2020-06" db="EMBL/GenBank/DDBJ databases">
        <title>Helianthus annuus Genome sequencing and assembly Release 2.</title>
        <authorList>
            <person name="Gouzy J."/>
            <person name="Langlade N."/>
            <person name="Munos S."/>
        </authorList>
    </citation>
    <scope>NUCLEOTIDE SEQUENCE</scope>
    <source>
        <tissue evidence="1">Leaves</tissue>
    </source>
</reference>
<keyword evidence="2" id="KW-1185">Reference proteome</keyword>
<dbReference type="Proteomes" id="UP000215914">
    <property type="component" value="Unassembled WGS sequence"/>
</dbReference>
<protein>
    <submittedName>
        <fullName evidence="1">Uncharacterized protein</fullName>
    </submittedName>
</protein>
<organism evidence="1 2">
    <name type="scientific">Helianthus annuus</name>
    <name type="common">Common sunflower</name>
    <dbReference type="NCBI Taxonomy" id="4232"/>
    <lineage>
        <taxon>Eukaryota</taxon>
        <taxon>Viridiplantae</taxon>
        <taxon>Streptophyta</taxon>
        <taxon>Embryophyta</taxon>
        <taxon>Tracheophyta</taxon>
        <taxon>Spermatophyta</taxon>
        <taxon>Magnoliopsida</taxon>
        <taxon>eudicotyledons</taxon>
        <taxon>Gunneridae</taxon>
        <taxon>Pentapetalae</taxon>
        <taxon>asterids</taxon>
        <taxon>campanulids</taxon>
        <taxon>Asterales</taxon>
        <taxon>Asteraceae</taxon>
        <taxon>Asteroideae</taxon>
        <taxon>Heliantheae alliance</taxon>
        <taxon>Heliantheae</taxon>
        <taxon>Helianthus</taxon>
    </lineage>
</organism>
<gene>
    <name evidence="1" type="ORF">HanXRQr2_Chr12g0563941</name>
</gene>
<reference evidence="1" key="1">
    <citation type="journal article" date="2017" name="Nature">
        <title>The sunflower genome provides insights into oil metabolism, flowering and Asterid evolution.</title>
        <authorList>
            <person name="Badouin H."/>
            <person name="Gouzy J."/>
            <person name="Grassa C.J."/>
            <person name="Murat F."/>
            <person name="Staton S.E."/>
            <person name="Cottret L."/>
            <person name="Lelandais-Briere C."/>
            <person name="Owens G.L."/>
            <person name="Carrere S."/>
            <person name="Mayjonade B."/>
            <person name="Legrand L."/>
            <person name="Gill N."/>
            <person name="Kane N.C."/>
            <person name="Bowers J.E."/>
            <person name="Hubner S."/>
            <person name="Bellec A."/>
            <person name="Berard A."/>
            <person name="Berges H."/>
            <person name="Blanchet N."/>
            <person name="Boniface M.C."/>
            <person name="Brunel D."/>
            <person name="Catrice O."/>
            <person name="Chaidir N."/>
            <person name="Claudel C."/>
            <person name="Donnadieu C."/>
            <person name="Faraut T."/>
            <person name="Fievet G."/>
            <person name="Helmstetter N."/>
            <person name="King M."/>
            <person name="Knapp S.J."/>
            <person name="Lai Z."/>
            <person name="Le Paslier M.C."/>
            <person name="Lippi Y."/>
            <person name="Lorenzon L."/>
            <person name="Mandel J.R."/>
            <person name="Marage G."/>
            <person name="Marchand G."/>
            <person name="Marquand E."/>
            <person name="Bret-Mestries E."/>
            <person name="Morien E."/>
            <person name="Nambeesan S."/>
            <person name="Nguyen T."/>
            <person name="Pegot-Espagnet P."/>
            <person name="Pouilly N."/>
            <person name="Raftis F."/>
            <person name="Sallet E."/>
            <person name="Schiex T."/>
            <person name="Thomas J."/>
            <person name="Vandecasteele C."/>
            <person name="Vares D."/>
            <person name="Vear F."/>
            <person name="Vautrin S."/>
            <person name="Crespi M."/>
            <person name="Mangin B."/>
            <person name="Burke J.M."/>
            <person name="Salse J."/>
            <person name="Munos S."/>
            <person name="Vincourt P."/>
            <person name="Rieseberg L.H."/>
            <person name="Langlade N.B."/>
        </authorList>
    </citation>
    <scope>NUCLEOTIDE SEQUENCE</scope>
    <source>
        <tissue evidence="1">Leaves</tissue>
    </source>
</reference>
<accession>A0A9K3HK93</accession>
<dbReference type="EMBL" id="MNCJ02000327">
    <property type="protein sequence ID" value="KAF5779816.1"/>
    <property type="molecule type" value="Genomic_DNA"/>
</dbReference>
<proteinExistence type="predicted"/>